<dbReference type="EC" id="2.7.11.-" evidence="10"/>
<evidence type="ECO:0000256" key="9">
    <source>
        <dbReference type="ARBA" id="ARBA00023128"/>
    </source>
</evidence>
<accession>I0Z077</accession>
<dbReference type="InterPro" id="IPR005467">
    <property type="entry name" value="His_kinase_dom"/>
</dbReference>
<evidence type="ECO:0000256" key="8">
    <source>
        <dbReference type="ARBA" id="ARBA00022946"/>
    </source>
</evidence>
<dbReference type="PANTHER" id="PTHR11947:SF20">
    <property type="entry name" value="[3-METHYL-2-OXOBUTANOATE DEHYDROGENASE [LIPOAMIDE]] KINASE, MITOCHONDRIAL"/>
    <property type="match status" value="1"/>
</dbReference>
<protein>
    <recommendedName>
        <fullName evidence="10">Protein-serine/threonine kinase</fullName>
        <ecNumber evidence="10">2.7.11.-</ecNumber>
    </recommendedName>
</protein>
<dbReference type="PROSITE" id="PS50109">
    <property type="entry name" value="HIS_KIN"/>
    <property type="match status" value="1"/>
</dbReference>
<dbReference type="GO" id="GO:0005759">
    <property type="term" value="C:mitochondrial matrix"/>
    <property type="evidence" value="ECO:0007669"/>
    <property type="project" value="UniProtKB-SubCell"/>
</dbReference>
<keyword evidence="9 10" id="KW-0496">Mitochondrion</keyword>
<reference evidence="12 13" key="1">
    <citation type="journal article" date="2012" name="Genome Biol.">
        <title>The genome of the polar eukaryotic microalga coccomyxa subellipsoidea reveals traits of cold adaptation.</title>
        <authorList>
            <person name="Blanc G."/>
            <person name="Agarkova I."/>
            <person name="Grimwood J."/>
            <person name="Kuo A."/>
            <person name="Brueggeman A."/>
            <person name="Dunigan D."/>
            <person name="Gurnon J."/>
            <person name="Ladunga I."/>
            <person name="Lindquist E."/>
            <person name="Lucas S."/>
            <person name="Pangilinan J."/>
            <person name="Proschold T."/>
            <person name="Salamov A."/>
            <person name="Schmutz J."/>
            <person name="Weeks D."/>
            <person name="Yamada T."/>
            <person name="Claverie J.M."/>
            <person name="Grigoriev I."/>
            <person name="Van Etten J."/>
            <person name="Lomsadze A."/>
            <person name="Borodovsky M."/>
        </authorList>
    </citation>
    <scope>NUCLEOTIDE SEQUENCE [LARGE SCALE GENOMIC DNA]</scope>
    <source>
        <strain evidence="12 13">C-169</strain>
    </source>
</reference>
<dbReference type="InterPro" id="IPR039028">
    <property type="entry name" value="BCKD/PDK"/>
</dbReference>
<gene>
    <name evidence="12" type="ORF">COCSUDRAFT_14989</name>
</gene>
<dbReference type="Proteomes" id="UP000007264">
    <property type="component" value="Unassembled WGS sequence"/>
</dbReference>
<name>I0Z077_COCSC</name>
<dbReference type="InterPro" id="IPR018955">
    <property type="entry name" value="BCDHK/PDK_N"/>
</dbReference>
<dbReference type="RefSeq" id="XP_005648590.1">
    <property type="nucleotide sequence ID" value="XM_005648533.1"/>
</dbReference>
<evidence type="ECO:0000256" key="5">
    <source>
        <dbReference type="ARBA" id="ARBA00022741"/>
    </source>
</evidence>
<evidence type="ECO:0000256" key="6">
    <source>
        <dbReference type="ARBA" id="ARBA00022777"/>
    </source>
</evidence>
<evidence type="ECO:0000313" key="13">
    <source>
        <dbReference type="Proteomes" id="UP000007264"/>
    </source>
</evidence>
<dbReference type="KEGG" id="csl:COCSUDRAFT_14989"/>
<dbReference type="PRINTS" id="PR00344">
    <property type="entry name" value="BCTRLSENSOR"/>
</dbReference>
<dbReference type="OrthoDB" id="407390at2759"/>
<dbReference type="GO" id="GO:0004740">
    <property type="term" value="F:pyruvate dehydrogenase (acetyl-transferring) kinase activity"/>
    <property type="evidence" value="ECO:0007669"/>
    <property type="project" value="TreeGrafter"/>
</dbReference>
<feature type="domain" description="Histidine kinase" evidence="11">
    <location>
        <begin position="273"/>
        <end position="430"/>
    </location>
</feature>
<dbReference type="GO" id="GO:0005524">
    <property type="term" value="F:ATP binding"/>
    <property type="evidence" value="ECO:0007669"/>
    <property type="project" value="UniProtKB-UniRule"/>
</dbReference>
<dbReference type="InterPro" id="IPR004358">
    <property type="entry name" value="Sig_transdc_His_kin-like_C"/>
</dbReference>
<dbReference type="SUPFAM" id="SSF55874">
    <property type="entry name" value="ATPase domain of HSP90 chaperone/DNA topoisomerase II/histidine kinase"/>
    <property type="match status" value="1"/>
</dbReference>
<evidence type="ECO:0000256" key="7">
    <source>
        <dbReference type="ARBA" id="ARBA00022840"/>
    </source>
</evidence>
<proteinExistence type="inferred from homology"/>
<comment type="subcellular location">
    <subcellularLocation>
        <location evidence="1 10">Mitochondrion matrix</location>
    </subcellularLocation>
</comment>
<evidence type="ECO:0000256" key="3">
    <source>
        <dbReference type="ARBA" id="ARBA00022553"/>
    </source>
</evidence>
<evidence type="ECO:0000313" key="12">
    <source>
        <dbReference type="EMBL" id="EIE24046.1"/>
    </source>
</evidence>
<dbReference type="SMART" id="SM00387">
    <property type="entry name" value="HATPase_c"/>
    <property type="match status" value="1"/>
</dbReference>
<comment type="similarity">
    <text evidence="2 10">Belongs to the PDK/BCKDK protein kinase family.</text>
</comment>
<evidence type="ECO:0000259" key="11">
    <source>
        <dbReference type="PROSITE" id="PS50109"/>
    </source>
</evidence>
<keyword evidence="13" id="KW-1185">Reference proteome</keyword>
<dbReference type="EMBL" id="AGSI01000006">
    <property type="protein sequence ID" value="EIE24046.1"/>
    <property type="molecule type" value="Genomic_DNA"/>
</dbReference>
<keyword evidence="8" id="KW-0809">Transit peptide</keyword>
<organism evidence="12 13">
    <name type="scientific">Coccomyxa subellipsoidea (strain C-169)</name>
    <name type="common">Green microalga</name>
    <dbReference type="NCBI Taxonomy" id="574566"/>
    <lineage>
        <taxon>Eukaryota</taxon>
        <taxon>Viridiplantae</taxon>
        <taxon>Chlorophyta</taxon>
        <taxon>core chlorophytes</taxon>
        <taxon>Trebouxiophyceae</taxon>
        <taxon>Trebouxiophyceae incertae sedis</taxon>
        <taxon>Coccomyxaceae</taxon>
        <taxon>Coccomyxa</taxon>
        <taxon>Coccomyxa subellipsoidea</taxon>
    </lineage>
</organism>
<dbReference type="Gene3D" id="3.30.565.10">
    <property type="entry name" value="Histidine kinase-like ATPase, C-terminal domain"/>
    <property type="match status" value="1"/>
</dbReference>
<dbReference type="InterPro" id="IPR003594">
    <property type="entry name" value="HATPase_dom"/>
</dbReference>
<dbReference type="AlphaFoldDB" id="I0Z077"/>
<dbReference type="STRING" id="574566.I0Z077"/>
<dbReference type="InterPro" id="IPR036784">
    <property type="entry name" value="AK/P_DHK_N_sf"/>
</dbReference>
<dbReference type="PANTHER" id="PTHR11947">
    <property type="entry name" value="PYRUVATE DEHYDROGENASE KINASE"/>
    <property type="match status" value="1"/>
</dbReference>
<dbReference type="eggNOG" id="KOG0787">
    <property type="taxonomic scope" value="Eukaryota"/>
</dbReference>
<dbReference type="InterPro" id="IPR036890">
    <property type="entry name" value="HATPase_C_sf"/>
</dbReference>
<keyword evidence="7 10" id="KW-0067">ATP-binding</keyword>
<keyword evidence="3" id="KW-0597">Phosphoprotein</keyword>
<dbReference type="Pfam" id="PF02518">
    <property type="entry name" value="HATPase_c"/>
    <property type="match status" value="1"/>
</dbReference>
<keyword evidence="6 10" id="KW-0418">Kinase</keyword>
<dbReference type="Gene3D" id="1.20.140.20">
    <property type="entry name" value="Alpha-ketoacid/pyruvate dehydrogenase kinase, N-terminal domain"/>
    <property type="match status" value="1"/>
</dbReference>
<evidence type="ECO:0000256" key="4">
    <source>
        <dbReference type="ARBA" id="ARBA00022679"/>
    </source>
</evidence>
<dbReference type="GeneID" id="17042044"/>
<keyword evidence="5 10" id="KW-0547">Nucleotide-binding</keyword>
<dbReference type="Pfam" id="PF10436">
    <property type="entry name" value="BCDHK_Adom3"/>
    <property type="match status" value="1"/>
</dbReference>
<sequence length="455" mass="50839">MAFVCNSVCRLWRSRISPSRISCHDVISSTSLEQCLLRTVWSDAPSTETLPGERFYDSTIEKYALQDIEALSLQQMLEFGRAALFNESKILTSARHAQRELPKRLARRLMDLQFLPYIVVTNPHIKRVYDAYYHAFNTLRNMPQVQTAADNDKLTQVLQRLVDEHAPMLDALAAGFRECKMKPIVGPKLQMDNFLDSMLRSRISRRVMAEQHIHLALRRPGYIGIICTDLSLPDAISFAAQRTKQVCTETFGAAPEVLISGTSAQLATMPYIPTHLDYMLYELLKNAMRAVVLSHRGRPLPALTVAICKAQSSVTLRISDQGGGIPDDQLDKVFQYGFTTVGAEDASMPVEGHFVRISCGLQESQSQEGINMWSHMTERSASPGGPWRMGGLGFGLPLSRLYARYFGGDLRLVSMPGYGTDAYLSIQDLEGDWEEQRVEPQIATVGNESTLLPSS</sequence>
<evidence type="ECO:0000256" key="2">
    <source>
        <dbReference type="ARBA" id="ARBA00006155"/>
    </source>
</evidence>
<dbReference type="SUPFAM" id="SSF69012">
    <property type="entry name" value="alpha-ketoacid dehydrogenase kinase, N-terminal domain"/>
    <property type="match status" value="1"/>
</dbReference>
<keyword evidence="4 10" id="KW-0808">Transferase</keyword>
<evidence type="ECO:0000256" key="1">
    <source>
        <dbReference type="ARBA" id="ARBA00004305"/>
    </source>
</evidence>
<dbReference type="GO" id="GO:0010906">
    <property type="term" value="P:regulation of glucose metabolic process"/>
    <property type="evidence" value="ECO:0007669"/>
    <property type="project" value="TreeGrafter"/>
</dbReference>
<evidence type="ECO:0000256" key="10">
    <source>
        <dbReference type="RuleBase" id="RU366032"/>
    </source>
</evidence>
<comment type="caution">
    <text evidence="12">The sequence shown here is derived from an EMBL/GenBank/DDBJ whole genome shotgun (WGS) entry which is preliminary data.</text>
</comment>